<gene>
    <name evidence="2" type="ORF">Vau01_122040</name>
</gene>
<sequence length="70" mass="7366">MPRNQSASRSWTTFMSLSVSAGGQRLQGTNRVLNTPIKRRQGALSNVIARGIPPSPGGKSTNLAAERAGC</sequence>
<proteinExistence type="predicted"/>
<evidence type="ECO:0000313" key="3">
    <source>
        <dbReference type="Proteomes" id="UP000612585"/>
    </source>
</evidence>
<keyword evidence="3" id="KW-1185">Reference proteome</keyword>
<protein>
    <submittedName>
        <fullName evidence="2">Uncharacterized protein</fullName>
    </submittedName>
</protein>
<comment type="caution">
    <text evidence="2">The sequence shown here is derived from an EMBL/GenBank/DDBJ whole genome shotgun (WGS) entry which is preliminary data.</text>
</comment>
<name>A0A8J3ZN60_9ACTN</name>
<dbReference type="EMBL" id="BOPG01000125">
    <property type="protein sequence ID" value="GIJ64688.1"/>
    <property type="molecule type" value="Genomic_DNA"/>
</dbReference>
<evidence type="ECO:0000313" key="2">
    <source>
        <dbReference type="EMBL" id="GIJ64688.1"/>
    </source>
</evidence>
<feature type="region of interest" description="Disordered" evidence="1">
    <location>
        <begin position="46"/>
        <end position="70"/>
    </location>
</feature>
<dbReference type="Proteomes" id="UP000612585">
    <property type="component" value="Unassembled WGS sequence"/>
</dbReference>
<dbReference type="AlphaFoldDB" id="A0A8J3ZN60"/>
<accession>A0A8J3ZN60</accession>
<organism evidence="2 3">
    <name type="scientific">Virgisporangium aurantiacum</name>
    <dbReference type="NCBI Taxonomy" id="175570"/>
    <lineage>
        <taxon>Bacteria</taxon>
        <taxon>Bacillati</taxon>
        <taxon>Actinomycetota</taxon>
        <taxon>Actinomycetes</taxon>
        <taxon>Micromonosporales</taxon>
        <taxon>Micromonosporaceae</taxon>
        <taxon>Virgisporangium</taxon>
    </lineage>
</organism>
<reference evidence="2" key="1">
    <citation type="submission" date="2021-01" db="EMBL/GenBank/DDBJ databases">
        <title>Whole genome shotgun sequence of Virgisporangium aurantiacum NBRC 16421.</title>
        <authorList>
            <person name="Komaki H."/>
            <person name="Tamura T."/>
        </authorList>
    </citation>
    <scope>NUCLEOTIDE SEQUENCE</scope>
    <source>
        <strain evidence="2">NBRC 16421</strain>
    </source>
</reference>
<evidence type="ECO:0000256" key="1">
    <source>
        <dbReference type="SAM" id="MobiDB-lite"/>
    </source>
</evidence>